<evidence type="ECO:0000313" key="2">
    <source>
        <dbReference type="EMBL" id="UYP46892.1"/>
    </source>
</evidence>
<sequence length="442" mass="52200">MSDSTLKLIFHEEWLGISTLTSLEGKELDDEILKIEKHVNQRCQSISLEMINQKFVPEIQTRENIVKIAHSLDITVKWNNYIEDFQYQREDLIFKKLGYLLLRIQLKENNVENCRKEELRPDLMQQIVFLIWYDLVKAFEKKFLFDEHTVPYAINVVSNTTSDSTIEWTKKTIDQNKQEIGKWVELYSGQFPDYHDELYARRVEFNLSNRTSEMHFINRNSGLVFMNEENYPKYFIKDEHTPDSTGYMYNTVIKTVIQIRTIGFAMVLVNAEIDQDTQQLTTKEFTDKKPALIKDDLDKTNRLKMILQKTLAPFFTDLSRSHRQHYHTLLKHCVEINDIEKNWQMISDKLESNTEELNSIFLDKQEEGNKRQEKILNMVNLILGASIVFEILDFIITNNESLLTTVKSIFAGCFGALLVFLIGKLYWPKMFKKKKDKKKKSK</sequence>
<feature type="transmembrane region" description="Helical" evidence="1">
    <location>
        <begin position="375"/>
        <end position="396"/>
    </location>
</feature>
<proteinExistence type="predicted"/>
<name>A0ABY6HTP0_9ARCH</name>
<keyword evidence="3" id="KW-1185">Reference proteome</keyword>
<feature type="transmembrane region" description="Helical" evidence="1">
    <location>
        <begin position="408"/>
        <end position="427"/>
    </location>
</feature>
<reference evidence="2" key="1">
    <citation type="submission" date="2022-09" db="EMBL/GenBank/DDBJ databases">
        <title>Actin cytoskeleton and complex cell architecture in an #Asgard archaeon.</title>
        <authorList>
            <person name="Ponce Toledo R.I."/>
            <person name="Schleper C."/>
            <person name="Rodrigues Oliveira T."/>
            <person name="Wollweber F."/>
            <person name="Xu J."/>
            <person name="Rittmann S."/>
            <person name="Klingl A."/>
            <person name="Pilhofer M."/>
        </authorList>
    </citation>
    <scope>NUCLEOTIDE SEQUENCE</scope>
    <source>
        <strain evidence="2">B-35</strain>
    </source>
</reference>
<evidence type="ECO:0000313" key="3">
    <source>
        <dbReference type="Proteomes" id="UP001208689"/>
    </source>
</evidence>
<dbReference type="Proteomes" id="UP001208689">
    <property type="component" value="Chromosome"/>
</dbReference>
<keyword evidence="1" id="KW-0812">Transmembrane</keyword>
<accession>A0ABY6HTP0</accession>
<dbReference type="EMBL" id="CP104013">
    <property type="protein sequence ID" value="UYP46892.1"/>
    <property type="molecule type" value="Genomic_DNA"/>
</dbReference>
<organism evidence="2 3">
    <name type="scientific">Candidatus Lokiarchaeum ossiferum</name>
    <dbReference type="NCBI Taxonomy" id="2951803"/>
    <lineage>
        <taxon>Archaea</taxon>
        <taxon>Promethearchaeati</taxon>
        <taxon>Promethearchaeota</taxon>
        <taxon>Promethearchaeia</taxon>
        <taxon>Promethearchaeales</taxon>
        <taxon>Promethearchaeaceae</taxon>
        <taxon>Candidatus Lokiarchaeum</taxon>
    </lineage>
</organism>
<keyword evidence="1" id="KW-1133">Transmembrane helix</keyword>
<keyword evidence="1" id="KW-0472">Membrane</keyword>
<evidence type="ECO:0000256" key="1">
    <source>
        <dbReference type="SAM" id="Phobius"/>
    </source>
</evidence>
<evidence type="ECO:0008006" key="4">
    <source>
        <dbReference type="Google" id="ProtNLM"/>
    </source>
</evidence>
<gene>
    <name evidence="2" type="ORF">NEF87_003177</name>
</gene>
<protein>
    <recommendedName>
        <fullName evidence="4">CorA-like Mg2+ transporter protein</fullName>
    </recommendedName>
</protein>